<dbReference type="PROSITE" id="PS00018">
    <property type="entry name" value="EF_HAND_1"/>
    <property type="match status" value="2"/>
</dbReference>
<dbReference type="CDD" id="cd00051">
    <property type="entry name" value="EFh"/>
    <property type="match status" value="1"/>
</dbReference>
<dbReference type="Proteomes" id="UP000037460">
    <property type="component" value="Unassembled WGS sequence"/>
</dbReference>
<protein>
    <submittedName>
        <fullName evidence="4">Outer dynein arm docking complex 3</fullName>
    </submittedName>
</protein>
<dbReference type="GO" id="GO:0005509">
    <property type="term" value="F:calcium ion binding"/>
    <property type="evidence" value="ECO:0007669"/>
    <property type="project" value="InterPro"/>
</dbReference>
<dbReference type="Pfam" id="PF13499">
    <property type="entry name" value="EF-hand_7"/>
    <property type="match status" value="1"/>
</dbReference>
<name>A0A0M0K0P3_9EUKA</name>
<keyword evidence="2" id="KW-0175">Coiled coil</keyword>
<dbReference type="InterPro" id="IPR002048">
    <property type="entry name" value="EF_hand_dom"/>
</dbReference>
<feature type="coiled-coil region" evidence="2">
    <location>
        <begin position="2"/>
        <end position="30"/>
    </location>
</feature>
<keyword evidence="1" id="KW-0106">Calcium</keyword>
<evidence type="ECO:0000313" key="4">
    <source>
        <dbReference type="EMBL" id="KOO32385.1"/>
    </source>
</evidence>
<dbReference type="InterPro" id="IPR011992">
    <property type="entry name" value="EF-hand-dom_pair"/>
</dbReference>
<dbReference type="EMBL" id="JWZX01001788">
    <property type="protein sequence ID" value="KOO32385.1"/>
    <property type="molecule type" value="Genomic_DNA"/>
</dbReference>
<dbReference type="AlphaFoldDB" id="A0A0M0K0P3"/>
<keyword evidence="5" id="KW-1185">Reference proteome</keyword>
<proteinExistence type="predicted"/>
<evidence type="ECO:0000256" key="1">
    <source>
        <dbReference type="ARBA" id="ARBA00022837"/>
    </source>
</evidence>
<gene>
    <name evidence="4" type="ORF">Ctob_002321</name>
</gene>
<sequence>MADRAAKLAAQEEKARREKERQEFMAAQELETLRRAFKRLDKNGDKAIDVDELLAELEFLGHSLKPSEAALTIWEVDDDADGVINWDEFRQIFFRIRDDCQAGGCEPRKLFYVIEFLMNDKNLSGSMDLDECCTLLYGRYGKAVIDEIVTEVFAGVAPDQKSVSFSTFVNIQKKAAKKISDSSSGLVLSSGRMLPQVKDLKDRLDPTLAHLFHN</sequence>
<evidence type="ECO:0000256" key="2">
    <source>
        <dbReference type="SAM" id="Coils"/>
    </source>
</evidence>
<dbReference type="Gene3D" id="1.10.238.10">
    <property type="entry name" value="EF-hand"/>
    <property type="match status" value="1"/>
</dbReference>
<feature type="domain" description="EF-hand" evidence="3">
    <location>
        <begin position="75"/>
        <end position="99"/>
    </location>
</feature>
<dbReference type="InterPro" id="IPR018247">
    <property type="entry name" value="EF_Hand_1_Ca_BS"/>
</dbReference>
<reference evidence="5" key="1">
    <citation type="journal article" date="2015" name="PLoS Genet.">
        <title>Genome Sequence and Transcriptome Analyses of Chrysochromulina tobin: Metabolic Tools for Enhanced Algal Fitness in the Prominent Order Prymnesiales (Haptophyceae).</title>
        <authorList>
            <person name="Hovde B.T."/>
            <person name="Deodato C.R."/>
            <person name="Hunsperger H.M."/>
            <person name="Ryken S.A."/>
            <person name="Yost W."/>
            <person name="Jha R.K."/>
            <person name="Patterson J."/>
            <person name="Monnat R.J. Jr."/>
            <person name="Barlow S.B."/>
            <person name="Starkenburg S.R."/>
            <person name="Cattolico R.A."/>
        </authorList>
    </citation>
    <scope>NUCLEOTIDE SEQUENCE</scope>
    <source>
        <strain evidence="5">CCMP291</strain>
    </source>
</reference>
<organism evidence="4 5">
    <name type="scientific">Chrysochromulina tobinii</name>
    <dbReference type="NCBI Taxonomy" id="1460289"/>
    <lineage>
        <taxon>Eukaryota</taxon>
        <taxon>Haptista</taxon>
        <taxon>Haptophyta</taxon>
        <taxon>Prymnesiophyceae</taxon>
        <taxon>Prymnesiales</taxon>
        <taxon>Chrysochromulinaceae</taxon>
        <taxon>Chrysochromulina</taxon>
    </lineage>
</organism>
<comment type="caution">
    <text evidence="4">The sequence shown here is derived from an EMBL/GenBank/DDBJ whole genome shotgun (WGS) entry which is preliminary data.</text>
</comment>
<evidence type="ECO:0000313" key="5">
    <source>
        <dbReference type="Proteomes" id="UP000037460"/>
    </source>
</evidence>
<evidence type="ECO:0000259" key="3">
    <source>
        <dbReference type="PROSITE" id="PS50222"/>
    </source>
</evidence>
<accession>A0A0M0K0P3</accession>
<dbReference type="SUPFAM" id="SSF47473">
    <property type="entry name" value="EF-hand"/>
    <property type="match status" value="1"/>
</dbReference>
<feature type="domain" description="EF-hand" evidence="3">
    <location>
        <begin position="28"/>
        <end position="63"/>
    </location>
</feature>
<dbReference type="PROSITE" id="PS50222">
    <property type="entry name" value="EF_HAND_2"/>
    <property type="match status" value="2"/>
</dbReference>
<dbReference type="OrthoDB" id="26525at2759"/>